<feature type="compositionally biased region" description="Polar residues" evidence="1">
    <location>
        <begin position="80"/>
        <end position="99"/>
    </location>
</feature>
<evidence type="ECO:0000313" key="3">
    <source>
        <dbReference type="EMBL" id="QCD76787.1"/>
    </source>
</evidence>
<reference evidence="3 5" key="1">
    <citation type="submission" date="2019-04" db="EMBL/GenBank/DDBJ databases">
        <title>An improved genome assembly and genetic linkage map for asparagus bean, Vigna unguiculata ssp. sesquipedialis.</title>
        <authorList>
            <person name="Xia Q."/>
            <person name="Zhang R."/>
            <person name="Dong Y."/>
        </authorList>
    </citation>
    <scope>NUCLEOTIDE SEQUENCE [LARGE SCALE GENOMIC DNA]</scope>
    <source>
        <tissue evidence="3">Leaf</tissue>
    </source>
</reference>
<dbReference type="EMBL" id="CP039345">
    <property type="protein sequence ID" value="QCD76789.1"/>
    <property type="molecule type" value="Genomic_DNA"/>
</dbReference>
<dbReference type="InterPro" id="IPR040290">
    <property type="entry name" value="Prot_E6-like"/>
</dbReference>
<evidence type="ECO:0000313" key="5">
    <source>
        <dbReference type="Proteomes" id="UP000501690"/>
    </source>
</evidence>
<evidence type="ECO:0008006" key="6">
    <source>
        <dbReference type="Google" id="ProtNLM"/>
    </source>
</evidence>
<dbReference type="EMBL" id="CP039345">
    <property type="protein sequence ID" value="QCD76787.1"/>
    <property type="molecule type" value="Genomic_DNA"/>
</dbReference>
<dbReference type="PANTHER" id="PTHR35274:SF8">
    <property type="entry name" value="PROTEIN, PUTATIVE-RELATED"/>
    <property type="match status" value="1"/>
</dbReference>
<accession>A0A4D6KMF4</accession>
<sequence>MAHSSNCISFLLFTTLLLALQISARDSQFFSKVSHFDNNNAKETELPNKEAPEASKVDQQPPFVPETENSYGLYGHDESNQVPSTTTTKNADSYTTPTSYHPYKPEFENNNNFNNDAYNNRFAETNNNKNSYGGDQDELSDTKYAEEGYNNNNQKYYNNDAASYKSYDNNNQKYYNKDAASYKSYDSNNNQNYYNNDAASHKYYSSNNNYNGNANRYNGEKQGMSDTRFLEGGRYFHDIYAEENHPTNYDDSSRGVNNNNWYNNRGGNYNGYQNQEVFEDEHENFEP</sequence>
<evidence type="ECO:0000256" key="1">
    <source>
        <dbReference type="SAM" id="MobiDB-lite"/>
    </source>
</evidence>
<dbReference type="Proteomes" id="UP000501690">
    <property type="component" value="Linkage Group LG1"/>
</dbReference>
<protein>
    <recommendedName>
        <fullName evidence="6">Protein E6</fullName>
    </recommendedName>
</protein>
<feature type="compositionally biased region" description="Polar residues" evidence="1">
    <location>
        <begin position="122"/>
        <end position="133"/>
    </location>
</feature>
<feature type="signal peptide" evidence="2">
    <location>
        <begin position="1"/>
        <end position="24"/>
    </location>
</feature>
<evidence type="ECO:0000256" key="2">
    <source>
        <dbReference type="SAM" id="SignalP"/>
    </source>
</evidence>
<gene>
    <name evidence="3" type="ORF">DEO72_LG1g408</name>
    <name evidence="4" type="ORF">DEO72_LG1g410</name>
</gene>
<keyword evidence="5" id="KW-1185">Reference proteome</keyword>
<proteinExistence type="predicted"/>
<feature type="chain" id="PRO_5044606094" description="Protein E6" evidence="2">
    <location>
        <begin position="25"/>
        <end position="287"/>
    </location>
</feature>
<evidence type="ECO:0000313" key="4">
    <source>
        <dbReference type="EMBL" id="QCD76789.1"/>
    </source>
</evidence>
<name>A0A4D6KMF4_VIGUN</name>
<dbReference type="PANTHER" id="PTHR35274">
    <property type="entry name" value="E6-LIKE PROTEIN"/>
    <property type="match status" value="1"/>
</dbReference>
<dbReference type="AlphaFoldDB" id="A0A4D6KMF4"/>
<feature type="compositionally biased region" description="Low complexity" evidence="1">
    <location>
        <begin position="109"/>
        <end position="120"/>
    </location>
</feature>
<organism evidence="3 5">
    <name type="scientific">Vigna unguiculata</name>
    <name type="common">Cowpea</name>
    <dbReference type="NCBI Taxonomy" id="3917"/>
    <lineage>
        <taxon>Eukaryota</taxon>
        <taxon>Viridiplantae</taxon>
        <taxon>Streptophyta</taxon>
        <taxon>Embryophyta</taxon>
        <taxon>Tracheophyta</taxon>
        <taxon>Spermatophyta</taxon>
        <taxon>Magnoliopsida</taxon>
        <taxon>eudicotyledons</taxon>
        <taxon>Gunneridae</taxon>
        <taxon>Pentapetalae</taxon>
        <taxon>rosids</taxon>
        <taxon>fabids</taxon>
        <taxon>Fabales</taxon>
        <taxon>Fabaceae</taxon>
        <taxon>Papilionoideae</taxon>
        <taxon>50 kb inversion clade</taxon>
        <taxon>NPAAA clade</taxon>
        <taxon>indigoferoid/millettioid clade</taxon>
        <taxon>Phaseoleae</taxon>
        <taxon>Vigna</taxon>
    </lineage>
</organism>
<feature type="compositionally biased region" description="Basic and acidic residues" evidence="1">
    <location>
        <begin position="40"/>
        <end position="56"/>
    </location>
</feature>
<keyword evidence="2" id="KW-0732">Signal</keyword>
<feature type="region of interest" description="Disordered" evidence="1">
    <location>
        <begin position="40"/>
        <end position="139"/>
    </location>
</feature>